<sequence length="94" mass="10397">MKGPKVNEHTLLRKRLFTWVRKAESKAEVKQPCLLLGAGQASNCKQRSRDQVQDAQMTSPASKRPRQSDMAIDSQADSGAMVVATSQNWAQSPK</sequence>
<evidence type="ECO:0000313" key="2">
    <source>
        <dbReference type="EMBL" id="CAL1374900.1"/>
    </source>
</evidence>
<feature type="region of interest" description="Disordered" evidence="1">
    <location>
        <begin position="39"/>
        <end position="80"/>
    </location>
</feature>
<proteinExistence type="predicted"/>
<reference evidence="2 3" key="1">
    <citation type="submission" date="2024-04" db="EMBL/GenBank/DDBJ databases">
        <authorList>
            <person name="Fracassetti M."/>
        </authorList>
    </citation>
    <scope>NUCLEOTIDE SEQUENCE [LARGE SCALE GENOMIC DNA]</scope>
</reference>
<protein>
    <submittedName>
        <fullName evidence="2">Uncharacterized protein</fullName>
    </submittedName>
</protein>
<organism evidence="2 3">
    <name type="scientific">Linum trigynum</name>
    <dbReference type="NCBI Taxonomy" id="586398"/>
    <lineage>
        <taxon>Eukaryota</taxon>
        <taxon>Viridiplantae</taxon>
        <taxon>Streptophyta</taxon>
        <taxon>Embryophyta</taxon>
        <taxon>Tracheophyta</taxon>
        <taxon>Spermatophyta</taxon>
        <taxon>Magnoliopsida</taxon>
        <taxon>eudicotyledons</taxon>
        <taxon>Gunneridae</taxon>
        <taxon>Pentapetalae</taxon>
        <taxon>rosids</taxon>
        <taxon>fabids</taxon>
        <taxon>Malpighiales</taxon>
        <taxon>Linaceae</taxon>
        <taxon>Linum</taxon>
    </lineage>
</organism>
<dbReference type="EMBL" id="OZ034816">
    <property type="protein sequence ID" value="CAL1374900.1"/>
    <property type="molecule type" value="Genomic_DNA"/>
</dbReference>
<accession>A0AAV2DLV5</accession>
<dbReference type="Proteomes" id="UP001497516">
    <property type="component" value="Chromosome 3"/>
</dbReference>
<dbReference type="AlphaFoldDB" id="A0AAV2DLV5"/>
<name>A0AAV2DLV5_9ROSI</name>
<gene>
    <name evidence="2" type="ORF">LTRI10_LOCUS16735</name>
</gene>
<keyword evidence="3" id="KW-1185">Reference proteome</keyword>
<evidence type="ECO:0000313" key="3">
    <source>
        <dbReference type="Proteomes" id="UP001497516"/>
    </source>
</evidence>
<evidence type="ECO:0000256" key="1">
    <source>
        <dbReference type="SAM" id="MobiDB-lite"/>
    </source>
</evidence>